<dbReference type="Gene3D" id="3.30.559.10">
    <property type="entry name" value="Chloramphenicol acetyltransferase-like domain"/>
    <property type="match status" value="2"/>
</dbReference>
<keyword evidence="7" id="KW-1185">Reference proteome</keyword>
<comment type="similarity">
    <text evidence="2">Belongs to the ATP-dependent AMP-binding enzyme family.</text>
</comment>
<feature type="domain" description="Carrier" evidence="5">
    <location>
        <begin position="2832"/>
        <end position="2907"/>
    </location>
</feature>
<dbReference type="GO" id="GO:0008610">
    <property type="term" value="P:lipid biosynthetic process"/>
    <property type="evidence" value="ECO:0007669"/>
    <property type="project" value="UniProtKB-ARBA"/>
</dbReference>
<gene>
    <name evidence="6" type="ORF">BET01_20710</name>
</gene>
<dbReference type="FunFam" id="3.40.50.12780:FF:000012">
    <property type="entry name" value="Non-ribosomal peptide synthetase"/>
    <property type="match status" value="2"/>
</dbReference>
<reference evidence="6 7" key="1">
    <citation type="submission" date="2016-08" db="EMBL/GenBank/DDBJ databases">
        <title>A new outlook on sporulation: Clostridium algidixylanolyticum.</title>
        <authorList>
            <person name="Poppleton D.I."/>
            <person name="Gribaldo S."/>
        </authorList>
    </citation>
    <scope>NUCLEOTIDE SEQUENCE [LARGE SCALE GENOMIC DNA]</scope>
    <source>
        <strain evidence="6 7">SPL73</strain>
    </source>
</reference>
<keyword evidence="3" id="KW-0596">Phosphopantetheine</keyword>
<dbReference type="Pfam" id="PF13193">
    <property type="entry name" value="AMP-binding_C"/>
    <property type="match status" value="2"/>
</dbReference>
<dbReference type="GO" id="GO:0043041">
    <property type="term" value="P:amino acid activation for nonribosomal peptide biosynthetic process"/>
    <property type="evidence" value="ECO:0007669"/>
    <property type="project" value="TreeGrafter"/>
</dbReference>
<comment type="cofactor">
    <cofactor evidence="1">
        <name>pantetheine 4'-phosphate</name>
        <dbReference type="ChEBI" id="CHEBI:47942"/>
    </cofactor>
</comment>
<dbReference type="FunFam" id="3.40.50.980:FF:000002">
    <property type="entry name" value="Enterobactin synthetase component F"/>
    <property type="match status" value="1"/>
</dbReference>
<dbReference type="FunFam" id="3.30.300.30:FF:000010">
    <property type="entry name" value="Enterobactin synthetase component F"/>
    <property type="match status" value="2"/>
</dbReference>
<evidence type="ECO:0000256" key="4">
    <source>
        <dbReference type="ARBA" id="ARBA00022553"/>
    </source>
</evidence>
<dbReference type="GO" id="GO:0003824">
    <property type="term" value="F:catalytic activity"/>
    <property type="evidence" value="ECO:0007669"/>
    <property type="project" value="InterPro"/>
</dbReference>
<dbReference type="InterPro" id="IPR010071">
    <property type="entry name" value="AA_adenyl_dom"/>
</dbReference>
<dbReference type="PROSITE" id="PS00455">
    <property type="entry name" value="AMP_BINDING"/>
    <property type="match status" value="2"/>
</dbReference>
<dbReference type="RefSeq" id="WP_120197118.1">
    <property type="nucleotide sequence ID" value="NZ_MCIA01000021.1"/>
</dbReference>
<dbReference type="InterPro" id="IPR009081">
    <property type="entry name" value="PP-bd_ACP"/>
</dbReference>
<feature type="domain" description="Carrier" evidence="5">
    <location>
        <begin position="1793"/>
        <end position="1869"/>
    </location>
</feature>
<dbReference type="InterPro" id="IPR020806">
    <property type="entry name" value="PKS_PP-bd"/>
</dbReference>
<dbReference type="InterPro" id="IPR000873">
    <property type="entry name" value="AMP-dep_synth/lig_dom"/>
</dbReference>
<evidence type="ECO:0000313" key="6">
    <source>
        <dbReference type="EMBL" id="RKD31342.1"/>
    </source>
</evidence>
<dbReference type="OrthoDB" id="9778383at2"/>
<dbReference type="InterPro" id="IPR042099">
    <property type="entry name" value="ANL_N_sf"/>
</dbReference>
<evidence type="ECO:0000256" key="3">
    <source>
        <dbReference type="ARBA" id="ARBA00022450"/>
    </source>
</evidence>
<keyword evidence="4" id="KW-0597">Phosphoprotein</keyword>
<name>A0A419T1K8_9FIRM</name>
<dbReference type="FunFam" id="3.40.50.980:FF:000001">
    <property type="entry name" value="Non-ribosomal peptide synthetase"/>
    <property type="match status" value="2"/>
</dbReference>
<dbReference type="InterPro" id="IPR001242">
    <property type="entry name" value="Condensation_dom"/>
</dbReference>
<dbReference type="CDD" id="cd19531">
    <property type="entry name" value="LCL_NRPS-like"/>
    <property type="match status" value="2"/>
</dbReference>
<comment type="caution">
    <text evidence="6">The sequence shown here is derived from an EMBL/GenBank/DDBJ whole genome shotgun (WGS) entry which is preliminary data.</text>
</comment>
<dbReference type="SMART" id="SM00823">
    <property type="entry name" value="PKS_PP"/>
    <property type="match status" value="2"/>
</dbReference>
<dbReference type="InterPro" id="IPR036736">
    <property type="entry name" value="ACP-like_sf"/>
</dbReference>
<dbReference type="Gene3D" id="2.30.38.10">
    <property type="entry name" value="Luciferase, Domain 3"/>
    <property type="match status" value="2"/>
</dbReference>
<organism evidence="6 7">
    <name type="scientific">Lacrimispora algidixylanolytica</name>
    <dbReference type="NCBI Taxonomy" id="94868"/>
    <lineage>
        <taxon>Bacteria</taxon>
        <taxon>Bacillati</taxon>
        <taxon>Bacillota</taxon>
        <taxon>Clostridia</taxon>
        <taxon>Lachnospirales</taxon>
        <taxon>Lachnospiraceae</taxon>
        <taxon>Lacrimispora</taxon>
    </lineage>
</organism>
<dbReference type="InterPro" id="IPR025110">
    <property type="entry name" value="AMP-bd_C"/>
</dbReference>
<sequence length="3107" mass="356016">MDKNLLATNYWKNEIKQSLNSEKIILSHFNDVTNRSAKYKMTIEGSTVIALNNICGNNKLLMYVFFVSVFNITLYKYFMENDFVVGIASYKGRLGKIENNILLPLVSELHEEYVYEDYMRNIKNKISNHYKYQDYLTSQSLLDSGVKEVLNIASANICMRELHSEKLIDLVCNSNQNELLFLFNSINKKCIELSVIYNDGRITSANINNICKTFKLILDTVITNHNIKIKDIELLSEVEKNKILQDFNITKTDYLKNVTVYELFEKQVKKTPDEIAVVFGDRKLNYRELNEKSNSLARILRNKGVKPNSIVGLKMERSLEMIIGIMGILKAGGAYLPIDPNYPIERIKYILRDSGCNIILTENGEKNESDFSGECIDLSNDDIFSEEVSNLNKVNCPNDMIYVIYTSGTTGEPKGTMVMHGSFTNLIEWYCVEFQISKEDNILLMASISFDLAQKNIYAPLLVGGKLILANKGLINYESVIGEIYNNKVTIINCAPSAFNPIVQLCSDRDFIRLKSLKYVFLGGEPINLKVLSDWTKSNYFNAEIVNTYGPTECTDIATFYRVSVSDNGAVPIGKPINNVKVYILDKTRKTRPIGVVGEVFISGVGVSRGYLHRPSITSEKFVDNPFDVGSKMYMTGDLAEWRSDGNIEFVGRIDDQIKIRGVRLEPGEIESRLLQHDDVQEAVVLARKGKDGEHYLCAYVVSEKVLCDLDLKTYLKEILPEYLVPSFFIQVEKMPLTGNGKVNKRMLPEPNSEVSIRNYEAPINKTEKDLAKIWCDVLDVDRVGRNDDFFELGGHSLKATILLSKIHHILNVEITIKSIFNNSTLHKMSKVIEDLSIVECKNIERVKEQEYYILSLNQKWMYTLQFHNQNSINYNISGAVKIEGALNIPKLELAFRQLINRHEILRTSFHALDSGIKQKVNKEVDFELIHYNAEEMNVMRIIKEFIKPFDLSKSPLIRGGIIEIVDNNSTCKKAIFIIDMHHIIADGITFKILIEEIISIYEDRELPELNIQYKDYAYWQNDRINMETFKKQEIYWLKYLEGKLPILDIPTDFVRPSVHDAKGDVIEIVMDKDLTEKINKLAYDTRTTLYMVLLSAFNILLYKYTGQNDIIIGTPVSGRNHVDLQNIMGIFVNTLAIRSNIDFNQNFQDFINDVKINVINAYENQEYPFEMIVEKMKIPKNLNLNPVYSVMFALQDPVNIKKEIGAANISEHKFSSAAAQVDLQIEAFEDNGNIRFKANYSTDLFKENTVNNMMMRLKKILNKIVENPTIKLGDIDILTTQERDQILCNYSNVEQVSDRYISLIQLFEKQVKRTPYNEAVVFENKVLTYQELHEKSNQIAHYLIAKGIKAGDAIGLQDKKSLETIVALLGILKAGGMYIPISTEFKTKKINQIIANSGCKIIIEGGEQLNKLTSLHSVKDVKLDMMSESAVCIIYTSEYTESPKGIIITQEVAVNSIININQRIMTNENSRIASLHSLCSEFSLYDVFGVLISGATLVQISDYNNIDKLCFNLDFNKIDILISTSVLMNRVISKLDNNYVNTNLRYLLLCDNWLPIRNSIALREHFINIRTITLGGVLEGSAWAIHYPFMKLKKTLNKLLLDNLRFFVLDVEKKLCPIGVRGELYIGYDETKVLENFKSETNSSLILNNKVDYLFKTGDYAVLRNNGEKNNKIYIELLGNNISQVTIKGYCVDKREIEACLRRFCQIKNAIVVTKMDMNGDEYLCAYIVADDSIDYIGLKTYLLGLLPFYMVPQEFMKIDRIPINDSGEINFAALQNMEINSNSEKKLDYISPITNTQMKLEEMWRTFFNIDRPLGIKDNFFDLGGHSLNAAFFISKLKKEMDTVLGIKELFQYPTIETLADYIDSITKLKESQIRKLEKKEFYECSSAQKRMFFINQIESASVAYNNPMCLRVIGNLKIDKLYEAIHLLIQRHEGLRTSFELHKGDVMQKVHEYVDLEIINSEAANSNYEKDFIKPFNLSKAPLFRVNIIKISYNEYRLLFDMHHIISDGISMWILVDDLVALYQNKSLETLSVQYKDYVVWQQEMRTAEAFKRQENYWLEMFKSEIPVINLHYDYSRPPMQSFEGAHLKYSLDSEIVNKLRMLCKQSGATLYMILLAALNVLFYKYTGQEDIIIGSPVAGRNHDDVKGIVGMFVNTLAMRNYPQGTKTFRDFVDEVKVNALNAYENQEYPLEVLLEKINIERDLSRNPLFDVVLVLQNMEPRELDTEDLKFLTYEIDNNISKFDIQITVEEKKYDLDIDITYCTKLFKEETIDSLYAHLNNIFNIVLENSNIQLQDIDLLSKNEKMQLLCEYSNTGIAYPSDMTINQLFEKQVLRVPNYTALIYENKTLTYRQLNERANQIARLLIQYGVGPDTVVGVVMNQSIELIVGIIGILKAGGAYLPVDPDFPVDRISYMFQDSDIRIILTQCEIKETLHFGGVSICLDDDDIYNGETTNLGKVCLPSNLAYIIYTSGTTGVPKGVMIEHKNVVSLLYNQNFQFDFSEHDIWTMFHSACFDFSVWEIFGALLYGGKSLIISKSVARNASNCLEVIKKHNVTVLNQTPSAFYNLISEEMKTNVKQLNLKYVIFGGETLKTLMLKEWKRKYPNIKLINMYGITETTVHVTYHEVTDLDIQTELSNIGKPLPTTSVYILDKNKKLLPVGAVGEMYIGGSGVARGYLNSDSLTAERFIKSPFEFEERLYQSGDLACYLPDGNIEYLGRADNQVKVRGFRIELGEIENCLLKHENINEAIVIIRERSSKDKYLCAYIVVNETVSATALKNYLSTFLPSYMVPSYFVEMDKLPQTSNGKVDTKKLPIPLGNSVEGTMIATPKSDTEIVLSNIWKKVLEIEIVDCNENFFDLGGNSLLVLRLFDEIAKNYPNKISIADVFSYPTITKLAEFIDVNRYHNKDIVLSFVKFPDKYFSYSNNESSVIKFSVTGKYYKGIKILGETAHTDTYTVLLAFFSYIISHAAETSYVCIQTMIDEQNVIEELNADIIKNENEFDLINKCKEDLQLKVGNRYNLEDLFKMRNSKSGNSILPLFYRKDLLLSKFMLTDIYDIILEVCDQEERIDFIFDYDACRLDGNKQEVLINSYINLITEVCNIS</sequence>
<dbReference type="Pfam" id="PF00501">
    <property type="entry name" value="AMP-binding"/>
    <property type="match status" value="3"/>
</dbReference>
<dbReference type="Gene3D" id="1.10.1200.10">
    <property type="entry name" value="ACP-like"/>
    <property type="match status" value="3"/>
</dbReference>
<dbReference type="Gene3D" id="3.40.50.12780">
    <property type="entry name" value="N-terminal domain of ligase-like"/>
    <property type="match status" value="1"/>
</dbReference>
<dbReference type="PROSITE" id="PS50075">
    <property type="entry name" value="CARRIER"/>
    <property type="match status" value="3"/>
</dbReference>
<dbReference type="Proteomes" id="UP000284277">
    <property type="component" value="Unassembled WGS sequence"/>
</dbReference>
<dbReference type="PANTHER" id="PTHR45527">
    <property type="entry name" value="NONRIBOSOMAL PEPTIDE SYNTHETASE"/>
    <property type="match status" value="1"/>
</dbReference>
<dbReference type="GO" id="GO:0005829">
    <property type="term" value="C:cytosol"/>
    <property type="evidence" value="ECO:0007669"/>
    <property type="project" value="TreeGrafter"/>
</dbReference>
<dbReference type="FunFam" id="2.30.38.10:FF:000001">
    <property type="entry name" value="Non-ribosomal peptide synthetase PvdI"/>
    <property type="match status" value="2"/>
</dbReference>
<dbReference type="Pfam" id="PF00550">
    <property type="entry name" value="PP-binding"/>
    <property type="match status" value="3"/>
</dbReference>
<dbReference type="GO" id="GO:0031177">
    <property type="term" value="F:phosphopantetheine binding"/>
    <property type="evidence" value="ECO:0007669"/>
    <property type="project" value="InterPro"/>
</dbReference>
<dbReference type="SUPFAM" id="SSF47336">
    <property type="entry name" value="ACP-like"/>
    <property type="match status" value="3"/>
</dbReference>
<dbReference type="Gene3D" id="3.30.559.30">
    <property type="entry name" value="Nonribosomal peptide synthetase, condensation domain"/>
    <property type="match status" value="3"/>
</dbReference>
<dbReference type="InterPro" id="IPR023213">
    <property type="entry name" value="CAT-like_dom_sf"/>
</dbReference>
<evidence type="ECO:0000313" key="7">
    <source>
        <dbReference type="Proteomes" id="UP000284277"/>
    </source>
</evidence>
<dbReference type="InterPro" id="IPR020845">
    <property type="entry name" value="AMP-binding_CS"/>
</dbReference>
<dbReference type="Gene3D" id="3.40.50.980">
    <property type="match status" value="4"/>
</dbReference>
<evidence type="ECO:0000256" key="2">
    <source>
        <dbReference type="ARBA" id="ARBA00006432"/>
    </source>
</evidence>
<dbReference type="InterPro" id="IPR045851">
    <property type="entry name" value="AMP-bd_C_sf"/>
</dbReference>
<evidence type="ECO:0000256" key="1">
    <source>
        <dbReference type="ARBA" id="ARBA00001957"/>
    </source>
</evidence>
<dbReference type="Pfam" id="PF00668">
    <property type="entry name" value="Condensation"/>
    <property type="match status" value="3"/>
</dbReference>
<protein>
    <recommendedName>
        <fullName evidence="5">Carrier domain-containing protein</fullName>
    </recommendedName>
</protein>
<accession>A0A419T1K8</accession>
<feature type="domain" description="Carrier" evidence="5">
    <location>
        <begin position="762"/>
        <end position="837"/>
    </location>
</feature>
<dbReference type="PANTHER" id="PTHR45527:SF14">
    <property type="entry name" value="PLIPASTATIN SYNTHASE SUBUNIT B"/>
    <property type="match status" value="1"/>
</dbReference>
<proteinExistence type="inferred from homology"/>
<dbReference type="SUPFAM" id="SSF56801">
    <property type="entry name" value="Acetyl-CoA synthetase-like"/>
    <property type="match status" value="3"/>
</dbReference>
<dbReference type="Gene3D" id="3.30.300.30">
    <property type="match status" value="3"/>
</dbReference>
<dbReference type="GO" id="GO:0044550">
    <property type="term" value="P:secondary metabolite biosynthetic process"/>
    <property type="evidence" value="ECO:0007669"/>
    <property type="project" value="UniProtKB-ARBA"/>
</dbReference>
<dbReference type="NCBIfam" id="NF003417">
    <property type="entry name" value="PRK04813.1"/>
    <property type="match status" value="3"/>
</dbReference>
<dbReference type="EMBL" id="MCIA01000021">
    <property type="protein sequence ID" value="RKD31342.1"/>
    <property type="molecule type" value="Genomic_DNA"/>
</dbReference>
<evidence type="ECO:0000259" key="5">
    <source>
        <dbReference type="PROSITE" id="PS50075"/>
    </source>
</evidence>
<dbReference type="FunFam" id="1.10.1200.10:FF:000005">
    <property type="entry name" value="Nonribosomal peptide synthetase 1"/>
    <property type="match status" value="1"/>
</dbReference>
<dbReference type="SUPFAM" id="SSF52777">
    <property type="entry name" value="CoA-dependent acyltransferases"/>
    <property type="match status" value="4"/>
</dbReference>
<dbReference type="NCBIfam" id="TIGR01733">
    <property type="entry name" value="AA-adenyl-dom"/>
    <property type="match status" value="2"/>
</dbReference>